<dbReference type="AlphaFoldDB" id="A0A2P2Q229"/>
<organism evidence="2">
    <name type="scientific">Rhizophora mucronata</name>
    <name type="common">Asiatic mangrove</name>
    <dbReference type="NCBI Taxonomy" id="61149"/>
    <lineage>
        <taxon>Eukaryota</taxon>
        <taxon>Viridiplantae</taxon>
        <taxon>Streptophyta</taxon>
        <taxon>Embryophyta</taxon>
        <taxon>Tracheophyta</taxon>
        <taxon>Spermatophyta</taxon>
        <taxon>Magnoliopsida</taxon>
        <taxon>eudicotyledons</taxon>
        <taxon>Gunneridae</taxon>
        <taxon>Pentapetalae</taxon>
        <taxon>rosids</taxon>
        <taxon>fabids</taxon>
        <taxon>Malpighiales</taxon>
        <taxon>Rhizophoraceae</taxon>
        <taxon>Rhizophora</taxon>
    </lineage>
</organism>
<keyword evidence="1" id="KW-1133">Transmembrane helix</keyword>
<keyword evidence="1" id="KW-0812">Transmembrane</keyword>
<reference evidence="2" key="1">
    <citation type="submission" date="2018-02" db="EMBL/GenBank/DDBJ databases">
        <title>Rhizophora mucronata_Transcriptome.</title>
        <authorList>
            <person name="Meera S.P."/>
            <person name="Sreeshan A."/>
            <person name="Augustine A."/>
        </authorList>
    </citation>
    <scope>NUCLEOTIDE SEQUENCE</scope>
    <source>
        <tissue evidence="2">Leaf</tissue>
    </source>
</reference>
<name>A0A2P2Q229_RHIMU</name>
<dbReference type="EMBL" id="GGEC01080537">
    <property type="protein sequence ID" value="MBX61021.1"/>
    <property type="molecule type" value="Transcribed_RNA"/>
</dbReference>
<accession>A0A2P2Q229</accession>
<evidence type="ECO:0000256" key="1">
    <source>
        <dbReference type="SAM" id="Phobius"/>
    </source>
</evidence>
<feature type="transmembrane region" description="Helical" evidence="1">
    <location>
        <begin position="12"/>
        <end position="30"/>
    </location>
</feature>
<evidence type="ECO:0000313" key="2">
    <source>
        <dbReference type="EMBL" id="MBX61021.1"/>
    </source>
</evidence>
<sequence>MCITVKRLGIYLFLDHSILVPSIFILVQYSS</sequence>
<protein>
    <submittedName>
        <fullName evidence="2">Uncharacterized protein</fullName>
    </submittedName>
</protein>
<keyword evidence="1" id="KW-0472">Membrane</keyword>
<proteinExistence type="predicted"/>